<keyword evidence="4" id="KW-1185">Reference proteome</keyword>
<feature type="compositionally biased region" description="Low complexity" evidence="1">
    <location>
        <begin position="69"/>
        <end position="88"/>
    </location>
</feature>
<dbReference type="RefSeq" id="WP_165279775.1">
    <property type="nucleotide sequence ID" value="NZ_JAUZQE010000044.1"/>
</dbReference>
<feature type="compositionally biased region" description="Low complexity" evidence="1">
    <location>
        <begin position="12"/>
        <end position="27"/>
    </location>
</feature>
<dbReference type="SMART" id="SM00463">
    <property type="entry name" value="SMR"/>
    <property type="match status" value="1"/>
</dbReference>
<dbReference type="Gene3D" id="3.30.1370.110">
    <property type="match status" value="1"/>
</dbReference>
<organism evidence="3 4">
    <name type="scientific">Yanghanlia caeni</name>
    <dbReference type="NCBI Taxonomy" id="3064283"/>
    <lineage>
        <taxon>Bacteria</taxon>
        <taxon>Pseudomonadati</taxon>
        <taxon>Pseudomonadota</taxon>
        <taxon>Betaproteobacteria</taxon>
        <taxon>Burkholderiales</taxon>
        <taxon>Alcaligenaceae</taxon>
        <taxon>Yanghanlia</taxon>
    </lineage>
</organism>
<evidence type="ECO:0000256" key="1">
    <source>
        <dbReference type="SAM" id="MobiDB-lite"/>
    </source>
</evidence>
<dbReference type="SUPFAM" id="SSF160443">
    <property type="entry name" value="SMR domain-like"/>
    <property type="match status" value="1"/>
</dbReference>
<evidence type="ECO:0000313" key="3">
    <source>
        <dbReference type="EMBL" id="MDR4126946.1"/>
    </source>
</evidence>
<sequence length="297" mass="31999">MRRSKPKPKAGLADLKALRKQAQAAAEEPPPPPAATRRIARKRSPFLPPSDARGSTGAAAARPAHDAAKPAPASRASTATSPADPAARLSDADRRLFLQAVRYVDRIKDPGRVLLPPVADAPASILRERRLRAAGEESTAKRPRPQQRPDPAREVTTNDTPAPRRRGQGPRAALSDTYAPAASETDDRQYLKTGHGPDVLRDLKRGKWMIGASLDLHGSTVDDARERFERFVESCLAHDVKCVRIVHGKGLGSPNGDAVLKTTVRRWLTQLPEVIAYAECAVPDGGSGAVQVLLQHP</sequence>
<feature type="domain" description="Smr" evidence="2">
    <location>
        <begin position="214"/>
        <end position="295"/>
    </location>
</feature>
<feature type="region of interest" description="Disordered" evidence="1">
    <location>
        <begin position="133"/>
        <end position="194"/>
    </location>
</feature>
<name>A0ABU1D910_9BURK</name>
<reference evidence="3 4" key="1">
    <citation type="submission" date="2023-08" db="EMBL/GenBank/DDBJ databases">
        <title>Alcaligenaceae gen. nov., a novel taxon isolated from the sludge of Yixing Pesticide Factory.</title>
        <authorList>
            <person name="Ruan L."/>
        </authorList>
    </citation>
    <scope>NUCLEOTIDE SEQUENCE [LARGE SCALE GENOMIC DNA]</scope>
    <source>
        <strain evidence="3 4">LG-2</strain>
    </source>
</reference>
<dbReference type="InterPro" id="IPR036063">
    <property type="entry name" value="Smr_dom_sf"/>
</dbReference>
<protein>
    <submittedName>
        <fullName evidence="3">Smr/MutS family protein</fullName>
    </submittedName>
</protein>
<dbReference type="Proteomes" id="UP001232156">
    <property type="component" value="Unassembled WGS sequence"/>
</dbReference>
<dbReference type="EMBL" id="JAUZQE010000044">
    <property type="protein sequence ID" value="MDR4126946.1"/>
    <property type="molecule type" value="Genomic_DNA"/>
</dbReference>
<proteinExistence type="predicted"/>
<accession>A0ABU1D910</accession>
<comment type="caution">
    <text evidence="3">The sequence shown here is derived from an EMBL/GenBank/DDBJ whole genome shotgun (WGS) entry which is preliminary data.</text>
</comment>
<dbReference type="PROSITE" id="PS50828">
    <property type="entry name" value="SMR"/>
    <property type="match status" value="1"/>
</dbReference>
<evidence type="ECO:0000259" key="2">
    <source>
        <dbReference type="PROSITE" id="PS50828"/>
    </source>
</evidence>
<gene>
    <name evidence="3" type="ORF">Q8947_13265</name>
</gene>
<dbReference type="PANTHER" id="PTHR35562:SF2">
    <property type="entry name" value="DNA ENDONUCLEASE SMRA-RELATED"/>
    <property type="match status" value="1"/>
</dbReference>
<evidence type="ECO:0000313" key="4">
    <source>
        <dbReference type="Proteomes" id="UP001232156"/>
    </source>
</evidence>
<feature type="region of interest" description="Disordered" evidence="1">
    <location>
        <begin position="1"/>
        <end position="91"/>
    </location>
</feature>
<dbReference type="PANTHER" id="PTHR35562">
    <property type="entry name" value="DNA ENDONUCLEASE SMRA-RELATED"/>
    <property type="match status" value="1"/>
</dbReference>
<dbReference type="InterPro" id="IPR002625">
    <property type="entry name" value="Smr_dom"/>
</dbReference>
<dbReference type="Pfam" id="PF01713">
    <property type="entry name" value="Smr"/>
    <property type="match status" value="1"/>
</dbReference>